<dbReference type="EMBL" id="PVTL01000009">
    <property type="protein sequence ID" value="PRY65916.1"/>
    <property type="molecule type" value="Genomic_DNA"/>
</dbReference>
<organism evidence="3 4">
    <name type="scientific">Glaciihabitans tibetensis</name>
    <dbReference type="NCBI Taxonomy" id="1266600"/>
    <lineage>
        <taxon>Bacteria</taxon>
        <taxon>Bacillati</taxon>
        <taxon>Actinomycetota</taxon>
        <taxon>Actinomycetes</taxon>
        <taxon>Micrococcales</taxon>
        <taxon>Microbacteriaceae</taxon>
        <taxon>Glaciihabitans</taxon>
    </lineage>
</organism>
<feature type="transmembrane region" description="Helical" evidence="1">
    <location>
        <begin position="102"/>
        <end position="122"/>
    </location>
</feature>
<dbReference type="Pfam" id="PF04892">
    <property type="entry name" value="VanZ"/>
    <property type="match status" value="1"/>
</dbReference>
<dbReference type="RefSeq" id="WP_106214395.1">
    <property type="nucleotide sequence ID" value="NZ_PVTL01000009.1"/>
</dbReference>
<feature type="transmembrane region" description="Helical" evidence="1">
    <location>
        <begin position="134"/>
        <end position="154"/>
    </location>
</feature>
<dbReference type="OrthoDB" id="4833326at2"/>
<accession>A0A2T0V6W4</accession>
<dbReference type="Proteomes" id="UP000237983">
    <property type="component" value="Unassembled WGS sequence"/>
</dbReference>
<feature type="transmembrane region" description="Helical" evidence="1">
    <location>
        <begin position="39"/>
        <end position="57"/>
    </location>
</feature>
<evidence type="ECO:0000256" key="1">
    <source>
        <dbReference type="SAM" id="Phobius"/>
    </source>
</evidence>
<comment type="caution">
    <text evidence="3">The sequence shown here is derived from an EMBL/GenBank/DDBJ whole genome shotgun (WGS) entry which is preliminary data.</text>
</comment>
<keyword evidence="1" id="KW-0472">Membrane</keyword>
<sequence>MISTLLVENASLVRVLFWVAVAASATIGWLLHRSGKSRILSVLAAIGLLGIIALTVSPSDGGDSGFCTVQFSVPSRGIDTLANVAMMVPLSLFGALWLRRPLAVLAAVSGLSAGIELLQALLPALGRACDTDDWLMNTVGAVVGVLLAIGIIAVDGGHPRRHAAAERRTSR</sequence>
<evidence type="ECO:0000313" key="3">
    <source>
        <dbReference type="EMBL" id="PRY65916.1"/>
    </source>
</evidence>
<reference evidence="3 4" key="1">
    <citation type="submission" date="2018-03" db="EMBL/GenBank/DDBJ databases">
        <title>Genomic Encyclopedia of Type Strains, Phase III (KMG-III): the genomes of soil and plant-associated and newly described type strains.</title>
        <authorList>
            <person name="Whitman W."/>
        </authorList>
    </citation>
    <scope>NUCLEOTIDE SEQUENCE [LARGE SCALE GENOMIC DNA]</scope>
    <source>
        <strain evidence="3 4">CGMCC 1.12484</strain>
    </source>
</reference>
<feature type="transmembrane region" description="Helical" evidence="1">
    <location>
        <begin position="77"/>
        <end position="97"/>
    </location>
</feature>
<keyword evidence="1" id="KW-1133">Transmembrane helix</keyword>
<feature type="domain" description="VanZ-like" evidence="2">
    <location>
        <begin position="75"/>
        <end position="149"/>
    </location>
</feature>
<evidence type="ECO:0000313" key="4">
    <source>
        <dbReference type="Proteomes" id="UP000237983"/>
    </source>
</evidence>
<proteinExistence type="predicted"/>
<evidence type="ECO:0000259" key="2">
    <source>
        <dbReference type="Pfam" id="PF04892"/>
    </source>
</evidence>
<name>A0A2T0V6W4_9MICO</name>
<dbReference type="InterPro" id="IPR006976">
    <property type="entry name" value="VanZ-like"/>
</dbReference>
<gene>
    <name evidence="3" type="ORF">B0I08_10964</name>
</gene>
<dbReference type="AlphaFoldDB" id="A0A2T0V6W4"/>
<protein>
    <submittedName>
        <fullName evidence="3">VanZ like protein</fullName>
    </submittedName>
</protein>
<keyword evidence="4" id="KW-1185">Reference proteome</keyword>
<feature type="transmembrane region" description="Helical" evidence="1">
    <location>
        <begin position="12"/>
        <end position="32"/>
    </location>
</feature>
<keyword evidence="1" id="KW-0812">Transmembrane</keyword>